<dbReference type="InterPro" id="IPR045527">
    <property type="entry name" value="DUF6470"/>
</dbReference>
<gene>
    <name evidence="1" type="ORF">NK125_08970</name>
</gene>
<evidence type="ECO:0000313" key="1">
    <source>
        <dbReference type="EMBL" id="MCP1102543.1"/>
    </source>
</evidence>
<dbReference type="Pfam" id="PF20074">
    <property type="entry name" value="DUF6470"/>
    <property type="match status" value="1"/>
</dbReference>
<evidence type="ECO:0000313" key="2">
    <source>
        <dbReference type="Proteomes" id="UP001523566"/>
    </source>
</evidence>
<sequence>MIHTKTNPIQYNQNAMKIKITREKGGLEIDHKPIKVRMDSFEMRNSISPSVKTTVENLAEKGRQAASEAVAKYASRGKYLLPAKPGDKGEALQQMWNAENAPSTGEFELTFIPRTGPKIDWEAHSLIIKYQMDKLHFSAKME</sequence>
<dbReference type="Proteomes" id="UP001523566">
    <property type="component" value="Unassembled WGS sequence"/>
</dbReference>
<dbReference type="RefSeq" id="WP_262066328.1">
    <property type="nucleotide sequence ID" value="NZ_JAMXOD010000011.1"/>
</dbReference>
<name>A0ABT1E9T1_9FIRM</name>
<keyword evidence="2" id="KW-1185">Reference proteome</keyword>
<comment type="caution">
    <text evidence="1">The sequence shown here is derived from an EMBL/GenBank/DDBJ whole genome shotgun (WGS) entry which is preliminary data.</text>
</comment>
<protein>
    <submittedName>
        <fullName evidence="1">DUF6470 family protein</fullName>
    </submittedName>
</protein>
<dbReference type="EMBL" id="JAMZFW010000011">
    <property type="protein sequence ID" value="MCP1102543.1"/>
    <property type="molecule type" value="Genomic_DNA"/>
</dbReference>
<accession>A0ABT1E9T1</accession>
<organism evidence="1 2">
    <name type="scientific">Aequitasia blattaphilus</name>
    <dbReference type="NCBI Taxonomy" id="2949332"/>
    <lineage>
        <taxon>Bacteria</taxon>
        <taxon>Bacillati</taxon>
        <taxon>Bacillota</taxon>
        <taxon>Clostridia</taxon>
        <taxon>Lachnospirales</taxon>
        <taxon>Lachnospiraceae</taxon>
        <taxon>Aequitasia</taxon>
    </lineage>
</organism>
<reference evidence="1 2" key="1">
    <citation type="journal article" date="2022" name="Genome Biol. Evol.">
        <title>Host diet, physiology and behaviors set the stage for Lachnospiraceae cladogenesis.</title>
        <authorList>
            <person name="Vera-Ponce De Leon A."/>
            <person name="Schneider M."/>
            <person name="Jahnes B.C."/>
            <person name="Sadowski V."/>
            <person name="Camuy-Velez L.A."/>
            <person name="Duan J."/>
            <person name="Sabree Z.L."/>
        </authorList>
    </citation>
    <scope>NUCLEOTIDE SEQUENCE [LARGE SCALE GENOMIC DNA]</scope>
    <source>
        <strain evidence="1 2">PAL113</strain>
    </source>
</reference>
<proteinExistence type="predicted"/>